<dbReference type="InterPro" id="IPR002036">
    <property type="entry name" value="YbeY"/>
</dbReference>
<evidence type="ECO:0000256" key="5">
    <source>
        <dbReference type="ARBA" id="ARBA00022759"/>
    </source>
</evidence>
<keyword evidence="7" id="KW-0862">Zinc</keyword>
<proteinExistence type="inferred from homology"/>
<evidence type="ECO:0000256" key="2">
    <source>
        <dbReference type="ARBA" id="ARBA00010875"/>
    </source>
</evidence>
<accession>A0A1F7I3U1</accession>
<dbReference type="SUPFAM" id="SSF55486">
    <property type="entry name" value="Metalloproteases ('zincins'), catalytic domain"/>
    <property type="match status" value="1"/>
</dbReference>
<dbReference type="NCBIfam" id="TIGR00043">
    <property type="entry name" value="rRNA maturation RNase YbeY"/>
    <property type="match status" value="1"/>
</dbReference>
<dbReference type="AlphaFoldDB" id="A0A1F7I3U1"/>
<comment type="similarity">
    <text evidence="2">Belongs to the endoribonuclease YbeY family.</text>
</comment>
<evidence type="ECO:0000256" key="7">
    <source>
        <dbReference type="ARBA" id="ARBA00022833"/>
    </source>
</evidence>
<evidence type="ECO:0000256" key="4">
    <source>
        <dbReference type="ARBA" id="ARBA00022723"/>
    </source>
</evidence>
<dbReference type="EMBL" id="MGAC01000024">
    <property type="protein sequence ID" value="OGK38003.1"/>
    <property type="molecule type" value="Genomic_DNA"/>
</dbReference>
<evidence type="ECO:0000313" key="9">
    <source>
        <dbReference type="Proteomes" id="UP000176803"/>
    </source>
</evidence>
<organism evidence="8 9">
    <name type="scientific">Candidatus Roizmanbacteria bacterium RIFCSPHIGHO2_12_FULL_41_11</name>
    <dbReference type="NCBI Taxonomy" id="1802052"/>
    <lineage>
        <taxon>Bacteria</taxon>
        <taxon>Candidatus Roizmaniibacteriota</taxon>
    </lineage>
</organism>
<dbReference type="GO" id="GO:0046872">
    <property type="term" value="F:metal ion binding"/>
    <property type="evidence" value="ECO:0007669"/>
    <property type="project" value="UniProtKB-KW"/>
</dbReference>
<dbReference type="InterPro" id="IPR023091">
    <property type="entry name" value="MetalPrtase_cat_dom_sf_prd"/>
</dbReference>
<gene>
    <name evidence="8" type="ORF">A3F03_00125</name>
</gene>
<evidence type="ECO:0008006" key="10">
    <source>
        <dbReference type="Google" id="ProtNLM"/>
    </source>
</evidence>
<keyword evidence="6" id="KW-0378">Hydrolase</keyword>
<keyword evidence="4" id="KW-0479">Metal-binding</keyword>
<dbReference type="Pfam" id="PF02130">
    <property type="entry name" value="YbeY"/>
    <property type="match status" value="1"/>
</dbReference>
<sequence>MLNIVGSSRYQIDRKSLKSYFVDLFDKYNVDPAGVINLVFMGKRKMKAIALSYKKEDVALPVLAFPYNEQASNERLLGEIFICYPQAVLLAAHRNKKVEDVLKQLTEHGLKNIIG</sequence>
<keyword evidence="5" id="KW-0255">Endonuclease</keyword>
<comment type="cofactor">
    <cofactor evidence="1">
        <name>Zn(2+)</name>
        <dbReference type="ChEBI" id="CHEBI:29105"/>
    </cofactor>
</comment>
<protein>
    <recommendedName>
        <fullName evidence="10">rRNA maturation RNase YbeY</fullName>
    </recommendedName>
</protein>
<name>A0A1F7I3U1_9BACT</name>
<evidence type="ECO:0000313" key="8">
    <source>
        <dbReference type="EMBL" id="OGK38003.1"/>
    </source>
</evidence>
<reference evidence="8 9" key="1">
    <citation type="journal article" date="2016" name="Nat. Commun.">
        <title>Thousands of microbial genomes shed light on interconnected biogeochemical processes in an aquifer system.</title>
        <authorList>
            <person name="Anantharaman K."/>
            <person name="Brown C.T."/>
            <person name="Hug L.A."/>
            <person name="Sharon I."/>
            <person name="Castelle C.J."/>
            <person name="Probst A.J."/>
            <person name="Thomas B.C."/>
            <person name="Singh A."/>
            <person name="Wilkins M.J."/>
            <person name="Karaoz U."/>
            <person name="Brodie E.L."/>
            <person name="Williams K.H."/>
            <person name="Hubbard S.S."/>
            <person name="Banfield J.F."/>
        </authorList>
    </citation>
    <scope>NUCLEOTIDE SEQUENCE [LARGE SCALE GENOMIC DNA]</scope>
</reference>
<dbReference type="Proteomes" id="UP000176803">
    <property type="component" value="Unassembled WGS sequence"/>
</dbReference>
<dbReference type="GO" id="GO:0004222">
    <property type="term" value="F:metalloendopeptidase activity"/>
    <property type="evidence" value="ECO:0007669"/>
    <property type="project" value="InterPro"/>
</dbReference>
<dbReference type="GO" id="GO:0006364">
    <property type="term" value="P:rRNA processing"/>
    <property type="evidence" value="ECO:0007669"/>
    <property type="project" value="InterPro"/>
</dbReference>
<comment type="caution">
    <text evidence="8">The sequence shown here is derived from an EMBL/GenBank/DDBJ whole genome shotgun (WGS) entry which is preliminary data.</text>
</comment>
<dbReference type="GO" id="GO:0004519">
    <property type="term" value="F:endonuclease activity"/>
    <property type="evidence" value="ECO:0007669"/>
    <property type="project" value="UniProtKB-KW"/>
</dbReference>
<evidence type="ECO:0000256" key="3">
    <source>
        <dbReference type="ARBA" id="ARBA00022722"/>
    </source>
</evidence>
<dbReference type="Gene3D" id="3.40.390.30">
    <property type="entry name" value="Metalloproteases ('zincins'), catalytic domain"/>
    <property type="match status" value="1"/>
</dbReference>
<evidence type="ECO:0000256" key="6">
    <source>
        <dbReference type="ARBA" id="ARBA00022801"/>
    </source>
</evidence>
<evidence type="ECO:0000256" key="1">
    <source>
        <dbReference type="ARBA" id="ARBA00001947"/>
    </source>
</evidence>
<keyword evidence="3" id="KW-0540">Nuclease</keyword>